<keyword evidence="2" id="KW-1185">Reference proteome</keyword>
<proteinExistence type="predicted"/>
<accession>A0ABY7TP56</accession>
<name>A0ABY7TP56_9SPHN</name>
<evidence type="ECO:0000313" key="2">
    <source>
        <dbReference type="Proteomes" id="UP001220395"/>
    </source>
</evidence>
<dbReference type="RefSeq" id="WP_273688656.1">
    <property type="nucleotide sequence ID" value="NZ_CP117411.1"/>
</dbReference>
<protein>
    <submittedName>
        <fullName evidence="1">Uncharacterized protein</fullName>
    </submittedName>
</protein>
<dbReference type="EMBL" id="CP117411">
    <property type="protein sequence ID" value="WCT73979.1"/>
    <property type="molecule type" value="Genomic_DNA"/>
</dbReference>
<sequence>MVVGGGALPYGGLDGMPRAGTTNPGADADIFAAMASFEKLAQEMRDTARAGRAAASEAQVSTLREEAQRIRDLADQRLAASVTAGFTSIAGGAMSTGMGAIGAAKAGGIADDATKTSTKGTRDVSLDAAGRVGSISGQIGAGTGNMIPAADTDAKKAEADALAKLSQSGGRTQDEQIQQIQQMTDAIRDMREMMTNMQETQTDGMHGLRKV</sequence>
<reference evidence="1 2" key="1">
    <citation type="submission" date="2023-02" db="EMBL/GenBank/DDBJ databases">
        <title>Genome sequence of Sphingomonas naphthae.</title>
        <authorList>
            <person name="Kim S."/>
            <person name="Heo J."/>
            <person name="Kwon S.-W."/>
        </authorList>
    </citation>
    <scope>NUCLEOTIDE SEQUENCE [LARGE SCALE GENOMIC DNA]</scope>
    <source>
        <strain evidence="1 2">KACC 18716</strain>
    </source>
</reference>
<dbReference type="Proteomes" id="UP001220395">
    <property type="component" value="Chromosome"/>
</dbReference>
<gene>
    <name evidence="1" type="ORF">PQ455_01725</name>
</gene>
<organism evidence="1 2">
    <name type="scientific">Sphingomonas naphthae</name>
    <dbReference type="NCBI Taxonomy" id="1813468"/>
    <lineage>
        <taxon>Bacteria</taxon>
        <taxon>Pseudomonadati</taxon>
        <taxon>Pseudomonadota</taxon>
        <taxon>Alphaproteobacteria</taxon>
        <taxon>Sphingomonadales</taxon>
        <taxon>Sphingomonadaceae</taxon>
        <taxon>Sphingomonas</taxon>
    </lineage>
</organism>
<evidence type="ECO:0000313" key="1">
    <source>
        <dbReference type="EMBL" id="WCT73979.1"/>
    </source>
</evidence>